<evidence type="ECO:0000313" key="2">
    <source>
        <dbReference type="EMBL" id="ACY18709.1"/>
    </source>
</evidence>
<dbReference type="Pfam" id="PF13649">
    <property type="entry name" value="Methyltransf_25"/>
    <property type="match status" value="1"/>
</dbReference>
<keyword evidence="2" id="KW-0489">Methyltransferase</keyword>
<dbReference type="EMBL" id="CP001804">
    <property type="protein sequence ID" value="ACY18709.1"/>
    <property type="molecule type" value="Genomic_DNA"/>
</dbReference>
<dbReference type="CDD" id="cd02440">
    <property type="entry name" value="AdoMet_MTases"/>
    <property type="match status" value="1"/>
</dbReference>
<dbReference type="GO" id="GO:0032259">
    <property type="term" value="P:methylation"/>
    <property type="evidence" value="ECO:0007669"/>
    <property type="project" value="UniProtKB-KW"/>
</dbReference>
<keyword evidence="3" id="KW-1185">Reference proteome</keyword>
<dbReference type="Proteomes" id="UP000001880">
    <property type="component" value="Chromosome"/>
</dbReference>
<protein>
    <submittedName>
        <fullName evidence="2">Methyltransferase type 11</fullName>
    </submittedName>
</protein>
<gene>
    <name evidence="2" type="ordered locus">Hoch_6235</name>
</gene>
<organism evidence="2 3">
    <name type="scientific">Haliangium ochraceum (strain DSM 14365 / JCM 11303 / SMP-2)</name>
    <dbReference type="NCBI Taxonomy" id="502025"/>
    <lineage>
        <taxon>Bacteria</taxon>
        <taxon>Pseudomonadati</taxon>
        <taxon>Myxococcota</taxon>
        <taxon>Polyangia</taxon>
        <taxon>Haliangiales</taxon>
        <taxon>Kofleriaceae</taxon>
        <taxon>Haliangium</taxon>
    </lineage>
</organism>
<dbReference type="RefSeq" id="WP_012831301.1">
    <property type="nucleotide sequence ID" value="NC_013440.1"/>
</dbReference>
<evidence type="ECO:0000313" key="3">
    <source>
        <dbReference type="Proteomes" id="UP000001880"/>
    </source>
</evidence>
<dbReference type="SUPFAM" id="SSF53335">
    <property type="entry name" value="S-adenosyl-L-methionine-dependent methyltransferases"/>
    <property type="match status" value="1"/>
</dbReference>
<dbReference type="GO" id="GO:0008168">
    <property type="term" value="F:methyltransferase activity"/>
    <property type="evidence" value="ECO:0007669"/>
    <property type="project" value="UniProtKB-KW"/>
</dbReference>
<reference evidence="2 3" key="1">
    <citation type="journal article" date="2010" name="Stand. Genomic Sci.">
        <title>Complete genome sequence of Haliangium ochraceum type strain (SMP-2).</title>
        <authorList>
            <consortium name="US DOE Joint Genome Institute (JGI-PGF)"/>
            <person name="Ivanova N."/>
            <person name="Daum C."/>
            <person name="Lang E."/>
            <person name="Abt B."/>
            <person name="Kopitz M."/>
            <person name="Saunders E."/>
            <person name="Lapidus A."/>
            <person name="Lucas S."/>
            <person name="Glavina Del Rio T."/>
            <person name="Nolan M."/>
            <person name="Tice H."/>
            <person name="Copeland A."/>
            <person name="Cheng J.F."/>
            <person name="Chen F."/>
            <person name="Bruce D."/>
            <person name="Goodwin L."/>
            <person name="Pitluck S."/>
            <person name="Mavromatis K."/>
            <person name="Pati A."/>
            <person name="Mikhailova N."/>
            <person name="Chen A."/>
            <person name="Palaniappan K."/>
            <person name="Land M."/>
            <person name="Hauser L."/>
            <person name="Chang Y.J."/>
            <person name="Jeffries C.D."/>
            <person name="Detter J.C."/>
            <person name="Brettin T."/>
            <person name="Rohde M."/>
            <person name="Goker M."/>
            <person name="Bristow J."/>
            <person name="Markowitz V."/>
            <person name="Eisen J.A."/>
            <person name="Hugenholtz P."/>
            <person name="Kyrpides N.C."/>
            <person name="Klenk H.P."/>
        </authorList>
    </citation>
    <scope>NUCLEOTIDE SEQUENCE [LARGE SCALE GENOMIC DNA]</scope>
    <source>
        <strain evidence="3">DSM 14365 / CIP 107738 / JCM 11303 / AJ 13395 / SMP-2</strain>
    </source>
</reference>
<dbReference type="KEGG" id="hoh:Hoch_6235"/>
<accession>D0LMM2</accession>
<name>D0LMM2_HALO1</name>
<dbReference type="InterPro" id="IPR029063">
    <property type="entry name" value="SAM-dependent_MTases_sf"/>
</dbReference>
<dbReference type="HOGENOM" id="CLU_082973_0_0_7"/>
<dbReference type="PANTHER" id="PTHR43464">
    <property type="entry name" value="METHYLTRANSFERASE"/>
    <property type="match status" value="1"/>
</dbReference>
<proteinExistence type="predicted"/>
<sequence>MSSMWEQAFAKNQLIWGDAPTRSALLAGEWFAERCVRDVLIPGIGYGRNANPFLERGMSVTGIEVSETAIALARSRLGLTLPIHHGSVTDMPFDERCYTGVFCYGLLYLLDSQERQKLLQDCFRQLAPGGLMVFAVISKNAPMYGQGTKLGEDYFEILPGMKMFFYDEASARREFQPYGLETLHAIDEPIHEGSTFPFLLAICQRD</sequence>
<dbReference type="eggNOG" id="COG2227">
    <property type="taxonomic scope" value="Bacteria"/>
</dbReference>
<evidence type="ECO:0000259" key="1">
    <source>
        <dbReference type="Pfam" id="PF13649"/>
    </source>
</evidence>
<dbReference type="AlphaFoldDB" id="D0LMM2"/>
<dbReference type="STRING" id="502025.Hoch_6235"/>
<dbReference type="InterPro" id="IPR041698">
    <property type="entry name" value="Methyltransf_25"/>
</dbReference>
<keyword evidence="2" id="KW-0808">Transferase</keyword>
<feature type="domain" description="Methyltransferase" evidence="1">
    <location>
        <begin position="39"/>
        <end position="130"/>
    </location>
</feature>
<dbReference type="Gene3D" id="3.40.50.150">
    <property type="entry name" value="Vaccinia Virus protein VP39"/>
    <property type="match status" value="1"/>
</dbReference>
<dbReference type="OrthoDB" id="108476at2"/>
<dbReference type="PANTHER" id="PTHR43464:SF77">
    <property type="entry name" value="BLL3586 PROTEIN"/>
    <property type="match status" value="1"/>
</dbReference>